<gene>
    <name evidence="2" type="ORF">SAMN06295998_101186</name>
</gene>
<accession>A0A1W1Z2X3</accession>
<evidence type="ECO:0000256" key="1">
    <source>
        <dbReference type="SAM" id="MobiDB-lite"/>
    </source>
</evidence>
<dbReference type="AlphaFoldDB" id="A0A1W1Z2X3"/>
<protein>
    <recommendedName>
        <fullName evidence="4">DUF1488 family protein</fullName>
    </recommendedName>
</protein>
<organism evidence="2 3">
    <name type="scientific">Primorskyibacter flagellatus</name>
    <dbReference type="NCBI Taxonomy" id="1387277"/>
    <lineage>
        <taxon>Bacteria</taxon>
        <taxon>Pseudomonadati</taxon>
        <taxon>Pseudomonadota</taxon>
        <taxon>Alphaproteobacteria</taxon>
        <taxon>Rhodobacterales</taxon>
        <taxon>Roseobacteraceae</taxon>
        <taxon>Primorskyibacter</taxon>
    </lineage>
</organism>
<evidence type="ECO:0000313" key="2">
    <source>
        <dbReference type="EMBL" id="SMC42810.1"/>
    </source>
</evidence>
<name>A0A1W1Z2X3_9RHOB</name>
<sequence length="117" mass="12547">MTRVEVQGRDIANDAYRIVTTVAGTPVRALVPECLMQGVRPGDRASHQEAYEWIAAHRPQLIRAVAALTRGETPKRPHDILTLSEDAPASSWQKYSGGVGAGPHAPTPAADAPSKRT</sequence>
<keyword evidence="3" id="KW-1185">Reference proteome</keyword>
<evidence type="ECO:0000313" key="3">
    <source>
        <dbReference type="Proteomes" id="UP000192330"/>
    </source>
</evidence>
<dbReference type="RefSeq" id="WP_179141398.1">
    <property type="nucleotide sequence ID" value="NZ_FWYD01000001.1"/>
</dbReference>
<dbReference type="Proteomes" id="UP000192330">
    <property type="component" value="Unassembled WGS sequence"/>
</dbReference>
<evidence type="ECO:0008006" key="4">
    <source>
        <dbReference type="Google" id="ProtNLM"/>
    </source>
</evidence>
<dbReference type="STRING" id="1387277.SAMN06295998_101186"/>
<feature type="region of interest" description="Disordered" evidence="1">
    <location>
        <begin position="73"/>
        <end position="117"/>
    </location>
</feature>
<proteinExistence type="predicted"/>
<dbReference type="EMBL" id="FWYD01000001">
    <property type="protein sequence ID" value="SMC42810.1"/>
    <property type="molecule type" value="Genomic_DNA"/>
</dbReference>
<reference evidence="2 3" key="1">
    <citation type="submission" date="2017-04" db="EMBL/GenBank/DDBJ databases">
        <authorList>
            <person name="Afonso C.L."/>
            <person name="Miller P.J."/>
            <person name="Scott M.A."/>
            <person name="Spackman E."/>
            <person name="Goraichik I."/>
            <person name="Dimitrov K.M."/>
            <person name="Suarez D.L."/>
            <person name="Swayne D.E."/>
        </authorList>
    </citation>
    <scope>NUCLEOTIDE SEQUENCE [LARGE SCALE GENOMIC DNA]</scope>
    <source>
        <strain evidence="2 3">CGMCC 1.12644</strain>
    </source>
</reference>